<proteinExistence type="predicted"/>
<evidence type="ECO:0000256" key="5">
    <source>
        <dbReference type="ARBA" id="ARBA00023136"/>
    </source>
</evidence>
<keyword evidence="3 6" id="KW-0812">Transmembrane</keyword>
<feature type="transmembrane region" description="Helical" evidence="6">
    <location>
        <begin position="15"/>
        <end position="44"/>
    </location>
</feature>
<evidence type="ECO:0000256" key="2">
    <source>
        <dbReference type="ARBA" id="ARBA00022475"/>
    </source>
</evidence>
<keyword evidence="8" id="KW-1185">Reference proteome</keyword>
<dbReference type="GO" id="GO:0015081">
    <property type="term" value="F:sodium ion transmembrane transporter activity"/>
    <property type="evidence" value="ECO:0007669"/>
    <property type="project" value="InterPro"/>
</dbReference>
<gene>
    <name evidence="7" type="ORF">EGM88_01850</name>
</gene>
<keyword evidence="5 6" id="KW-0472">Membrane</keyword>
<reference evidence="7 8" key="1">
    <citation type="submission" date="2018-11" db="EMBL/GenBank/DDBJ databases">
        <title>Aureibaculum marinum gen. nov., sp. nov., a member of the family Flavobacteriaceae isolated from the Bohai Sea.</title>
        <authorList>
            <person name="Ji X."/>
        </authorList>
    </citation>
    <scope>NUCLEOTIDE SEQUENCE [LARGE SCALE GENOMIC DNA]</scope>
    <source>
        <strain evidence="7 8">BH-SD17</strain>
    </source>
</reference>
<evidence type="ECO:0000313" key="7">
    <source>
        <dbReference type="EMBL" id="RPE00029.1"/>
    </source>
</evidence>
<dbReference type="GO" id="GO:0036376">
    <property type="term" value="P:sodium ion export across plasma membrane"/>
    <property type="evidence" value="ECO:0007669"/>
    <property type="project" value="InterPro"/>
</dbReference>
<evidence type="ECO:0008006" key="9">
    <source>
        <dbReference type="Google" id="ProtNLM"/>
    </source>
</evidence>
<evidence type="ECO:0000256" key="4">
    <source>
        <dbReference type="ARBA" id="ARBA00022989"/>
    </source>
</evidence>
<dbReference type="AlphaFoldDB" id="A0A3N4P0R1"/>
<name>A0A3N4P0R1_9FLAO</name>
<accession>A0A3N4P0R1</accession>
<dbReference type="InterPro" id="IPR005899">
    <property type="entry name" value="Na_pump_deCOase"/>
</dbReference>
<keyword evidence="4 6" id="KW-1133">Transmembrane helix</keyword>
<dbReference type="EMBL" id="RPFJ01000002">
    <property type="protein sequence ID" value="RPE00029.1"/>
    <property type="molecule type" value="Genomic_DNA"/>
</dbReference>
<sequence>MINIPLQIDQISEGYIILGTGLFIVFSSLVLLSVFFKFGVPALLNSYKAIKKGKEKGSQMIKKDAPAVVPAVSEKEFTGETAAAIATALHMYLHEQHDNENAILTIKQAKKMYSPWSSKIYATHQNFR</sequence>
<dbReference type="RefSeq" id="WP_123896264.1">
    <property type="nucleotide sequence ID" value="NZ_RPFJ01000002.1"/>
</dbReference>
<dbReference type="Pfam" id="PF04277">
    <property type="entry name" value="OAD_gamma"/>
    <property type="match status" value="1"/>
</dbReference>
<evidence type="ECO:0000313" key="8">
    <source>
        <dbReference type="Proteomes" id="UP000270856"/>
    </source>
</evidence>
<protein>
    <recommendedName>
        <fullName evidence="9">Oxaloacetate decarboxylase gamma chain</fullName>
    </recommendedName>
</protein>
<comment type="subcellular location">
    <subcellularLocation>
        <location evidence="1">Cell membrane</location>
    </subcellularLocation>
</comment>
<evidence type="ECO:0000256" key="3">
    <source>
        <dbReference type="ARBA" id="ARBA00022692"/>
    </source>
</evidence>
<dbReference type="OrthoDB" id="1446022at2"/>
<dbReference type="Proteomes" id="UP000270856">
    <property type="component" value="Unassembled WGS sequence"/>
</dbReference>
<organism evidence="7 8">
    <name type="scientific">Aureibaculum marinum</name>
    <dbReference type="NCBI Taxonomy" id="2487930"/>
    <lineage>
        <taxon>Bacteria</taxon>
        <taxon>Pseudomonadati</taxon>
        <taxon>Bacteroidota</taxon>
        <taxon>Flavobacteriia</taxon>
        <taxon>Flavobacteriales</taxon>
        <taxon>Flavobacteriaceae</taxon>
        <taxon>Aureibaculum</taxon>
    </lineage>
</organism>
<keyword evidence="2" id="KW-1003">Cell membrane</keyword>
<comment type="caution">
    <text evidence="7">The sequence shown here is derived from an EMBL/GenBank/DDBJ whole genome shotgun (WGS) entry which is preliminary data.</text>
</comment>
<evidence type="ECO:0000256" key="6">
    <source>
        <dbReference type="SAM" id="Phobius"/>
    </source>
</evidence>
<dbReference type="GO" id="GO:0005886">
    <property type="term" value="C:plasma membrane"/>
    <property type="evidence" value="ECO:0007669"/>
    <property type="project" value="UniProtKB-SubCell"/>
</dbReference>
<evidence type="ECO:0000256" key="1">
    <source>
        <dbReference type="ARBA" id="ARBA00004236"/>
    </source>
</evidence>